<evidence type="ECO:0000256" key="4">
    <source>
        <dbReference type="ARBA" id="ARBA00022692"/>
    </source>
</evidence>
<dbReference type="PANTHER" id="PTHR33884:SF3">
    <property type="entry name" value="UPF0410 PROTEIN YMGE"/>
    <property type="match status" value="1"/>
</dbReference>
<name>A0ABV5WX28_9LACO</name>
<accession>A0ABV5WX28</accession>
<evidence type="ECO:0000256" key="5">
    <source>
        <dbReference type="ARBA" id="ARBA00022989"/>
    </source>
</evidence>
<keyword evidence="6 7" id="KW-0472">Membrane</keyword>
<gene>
    <name evidence="8" type="ORF">ACFFLI_12710</name>
</gene>
<keyword evidence="3" id="KW-1003">Cell membrane</keyword>
<evidence type="ECO:0000256" key="2">
    <source>
        <dbReference type="ARBA" id="ARBA00011006"/>
    </source>
</evidence>
<dbReference type="EMBL" id="JBHLZY010000031">
    <property type="protein sequence ID" value="MFB9770717.1"/>
    <property type="molecule type" value="Genomic_DNA"/>
</dbReference>
<keyword evidence="9" id="KW-1185">Reference proteome</keyword>
<comment type="caution">
    <text evidence="8">The sequence shown here is derived from an EMBL/GenBank/DDBJ whole genome shotgun (WGS) entry which is preliminary data.</text>
</comment>
<evidence type="ECO:0000256" key="6">
    <source>
        <dbReference type="ARBA" id="ARBA00023136"/>
    </source>
</evidence>
<protein>
    <submittedName>
        <fullName evidence="8">GlsB/YeaQ/YmgE family stress response membrane protein</fullName>
    </submittedName>
</protein>
<dbReference type="Proteomes" id="UP001589691">
    <property type="component" value="Unassembled WGS sequence"/>
</dbReference>
<feature type="transmembrane region" description="Helical" evidence="7">
    <location>
        <begin position="55"/>
        <end position="78"/>
    </location>
</feature>
<reference evidence="8 9" key="1">
    <citation type="submission" date="2024-09" db="EMBL/GenBank/DDBJ databases">
        <authorList>
            <person name="Sun Q."/>
            <person name="Mori K."/>
        </authorList>
    </citation>
    <scope>NUCLEOTIDE SEQUENCE [LARGE SCALE GENOMIC DNA]</scope>
    <source>
        <strain evidence="8 9">TBRC 4576</strain>
    </source>
</reference>
<dbReference type="InterPro" id="IPR007341">
    <property type="entry name" value="Transgly_assoc"/>
</dbReference>
<dbReference type="PANTHER" id="PTHR33884">
    <property type="entry name" value="UPF0410 PROTEIN YMGE"/>
    <property type="match status" value="1"/>
</dbReference>
<evidence type="ECO:0000313" key="9">
    <source>
        <dbReference type="Proteomes" id="UP001589691"/>
    </source>
</evidence>
<dbReference type="RefSeq" id="WP_137643797.1">
    <property type="nucleotide sequence ID" value="NZ_BJEA01000033.1"/>
</dbReference>
<organism evidence="8 9">
    <name type="scientific">Lactiplantibacillus modestisalitolerans</name>
    <dbReference type="NCBI Taxonomy" id="1457219"/>
    <lineage>
        <taxon>Bacteria</taxon>
        <taxon>Bacillati</taxon>
        <taxon>Bacillota</taxon>
        <taxon>Bacilli</taxon>
        <taxon>Lactobacillales</taxon>
        <taxon>Lactobacillaceae</taxon>
        <taxon>Lactiplantibacillus</taxon>
    </lineage>
</organism>
<proteinExistence type="inferred from homology"/>
<evidence type="ECO:0000256" key="3">
    <source>
        <dbReference type="ARBA" id="ARBA00022475"/>
    </source>
</evidence>
<comment type="similarity">
    <text evidence="2">Belongs to the UPF0410 family.</text>
</comment>
<evidence type="ECO:0000313" key="8">
    <source>
        <dbReference type="EMBL" id="MFB9770717.1"/>
    </source>
</evidence>
<evidence type="ECO:0000256" key="7">
    <source>
        <dbReference type="SAM" id="Phobius"/>
    </source>
</evidence>
<sequence length="84" mass="8464">MLGWLWTLVVGGVIGAVAGMVTSRDLPAGIIGDVIAGLAGAWLGQRLLGSWGPSLAGMALIPAIIGAVVLVILVAALFGMRQRS</sequence>
<keyword evidence="4 7" id="KW-0812">Transmembrane</keyword>
<evidence type="ECO:0000256" key="1">
    <source>
        <dbReference type="ARBA" id="ARBA00004651"/>
    </source>
</evidence>
<comment type="subcellular location">
    <subcellularLocation>
        <location evidence="1">Cell membrane</location>
        <topology evidence="1">Multi-pass membrane protein</topology>
    </subcellularLocation>
</comment>
<keyword evidence="5 7" id="KW-1133">Transmembrane helix</keyword>
<dbReference type="Pfam" id="PF04226">
    <property type="entry name" value="Transgly_assoc"/>
    <property type="match status" value="1"/>
</dbReference>